<dbReference type="GO" id="GO:0004497">
    <property type="term" value="F:monooxygenase activity"/>
    <property type="evidence" value="ECO:0007669"/>
    <property type="project" value="UniProtKB-KW"/>
</dbReference>
<dbReference type="GO" id="GO:0005506">
    <property type="term" value="F:iron ion binding"/>
    <property type="evidence" value="ECO:0007669"/>
    <property type="project" value="InterPro"/>
</dbReference>
<keyword evidence="5" id="KW-0503">Monooxygenase</keyword>
<evidence type="ECO:0000256" key="4">
    <source>
        <dbReference type="PIRSR" id="PIRSR602401-1"/>
    </source>
</evidence>
<dbReference type="InterPro" id="IPR036396">
    <property type="entry name" value="Cyt_P450_sf"/>
</dbReference>
<dbReference type="InterPro" id="IPR050121">
    <property type="entry name" value="Cytochrome_P450_monoxygenase"/>
</dbReference>
<evidence type="ECO:0000256" key="3">
    <source>
        <dbReference type="ARBA" id="ARBA00023004"/>
    </source>
</evidence>
<dbReference type="OrthoDB" id="3934656at2759"/>
<evidence type="ECO:0000313" key="6">
    <source>
        <dbReference type="EMBL" id="KAF2691479.1"/>
    </source>
</evidence>
<comment type="similarity">
    <text evidence="5">Belongs to the cytochrome P450 family.</text>
</comment>
<proteinExistence type="inferred from homology"/>
<dbReference type="Proteomes" id="UP000799291">
    <property type="component" value="Unassembled WGS sequence"/>
</dbReference>
<keyword evidence="5" id="KW-0560">Oxidoreductase</keyword>
<keyword evidence="4 5" id="KW-0349">Heme</keyword>
<accession>A0A6G1JMV2</accession>
<keyword evidence="2 4" id="KW-0479">Metal-binding</keyword>
<dbReference type="Pfam" id="PF00067">
    <property type="entry name" value="p450"/>
    <property type="match status" value="1"/>
</dbReference>
<feature type="binding site" description="axial binding residue" evidence="4">
    <location>
        <position position="537"/>
    </location>
    <ligand>
        <name>heme</name>
        <dbReference type="ChEBI" id="CHEBI:30413"/>
    </ligand>
    <ligandPart>
        <name>Fe</name>
        <dbReference type="ChEBI" id="CHEBI:18248"/>
    </ligandPart>
</feature>
<organism evidence="6 7">
    <name type="scientific">Lentithecium fluviatile CBS 122367</name>
    <dbReference type="NCBI Taxonomy" id="1168545"/>
    <lineage>
        <taxon>Eukaryota</taxon>
        <taxon>Fungi</taxon>
        <taxon>Dikarya</taxon>
        <taxon>Ascomycota</taxon>
        <taxon>Pezizomycotina</taxon>
        <taxon>Dothideomycetes</taxon>
        <taxon>Pleosporomycetidae</taxon>
        <taxon>Pleosporales</taxon>
        <taxon>Massarineae</taxon>
        <taxon>Lentitheciaceae</taxon>
        <taxon>Lentithecium</taxon>
    </lineage>
</organism>
<dbReference type="GO" id="GO:0016705">
    <property type="term" value="F:oxidoreductase activity, acting on paired donors, with incorporation or reduction of molecular oxygen"/>
    <property type="evidence" value="ECO:0007669"/>
    <property type="project" value="InterPro"/>
</dbReference>
<protein>
    <submittedName>
        <fullName evidence="6">Cytochrome P450 oxidoreductase</fullName>
    </submittedName>
</protein>
<gene>
    <name evidence="6" type="ORF">K458DRAFT_998</name>
</gene>
<evidence type="ECO:0000313" key="7">
    <source>
        <dbReference type="Proteomes" id="UP000799291"/>
    </source>
</evidence>
<dbReference type="AlphaFoldDB" id="A0A6G1JMV2"/>
<dbReference type="PRINTS" id="PR00385">
    <property type="entry name" value="P450"/>
</dbReference>
<dbReference type="InterPro" id="IPR002401">
    <property type="entry name" value="Cyt_P450_E_grp-I"/>
</dbReference>
<dbReference type="PRINTS" id="PR00463">
    <property type="entry name" value="EP450I"/>
</dbReference>
<reference evidence="6" key="1">
    <citation type="journal article" date="2020" name="Stud. Mycol.">
        <title>101 Dothideomycetes genomes: a test case for predicting lifestyles and emergence of pathogens.</title>
        <authorList>
            <person name="Haridas S."/>
            <person name="Albert R."/>
            <person name="Binder M."/>
            <person name="Bloem J."/>
            <person name="Labutti K."/>
            <person name="Salamov A."/>
            <person name="Andreopoulos B."/>
            <person name="Baker S."/>
            <person name="Barry K."/>
            <person name="Bills G."/>
            <person name="Bluhm B."/>
            <person name="Cannon C."/>
            <person name="Castanera R."/>
            <person name="Culley D."/>
            <person name="Daum C."/>
            <person name="Ezra D."/>
            <person name="Gonzalez J."/>
            <person name="Henrissat B."/>
            <person name="Kuo A."/>
            <person name="Liang C."/>
            <person name="Lipzen A."/>
            <person name="Lutzoni F."/>
            <person name="Magnuson J."/>
            <person name="Mondo S."/>
            <person name="Nolan M."/>
            <person name="Ohm R."/>
            <person name="Pangilinan J."/>
            <person name="Park H.-J."/>
            <person name="Ramirez L."/>
            <person name="Alfaro M."/>
            <person name="Sun H."/>
            <person name="Tritt A."/>
            <person name="Yoshinaga Y."/>
            <person name="Zwiers L.-H."/>
            <person name="Turgeon B."/>
            <person name="Goodwin S."/>
            <person name="Spatafora J."/>
            <person name="Crous P."/>
            <person name="Grigoriev I."/>
        </authorList>
    </citation>
    <scope>NUCLEOTIDE SEQUENCE</scope>
    <source>
        <strain evidence="6">CBS 122367</strain>
    </source>
</reference>
<dbReference type="CDD" id="cd11060">
    <property type="entry name" value="CYP57A1-like"/>
    <property type="match status" value="1"/>
</dbReference>
<dbReference type="Gene3D" id="1.10.630.10">
    <property type="entry name" value="Cytochrome P450"/>
    <property type="match status" value="1"/>
</dbReference>
<keyword evidence="7" id="KW-1185">Reference proteome</keyword>
<dbReference type="PANTHER" id="PTHR24305:SF168">
    <property type="entry name" value="P450, PUTATIVE (EUROFUNG)-RELATED"/>
    <property type="match status" value="1"/>
</dbReference>
<sequence length="593" mass="67503">MMTPTYYRPPAISINTTHKAPQAEFSAGKASSYLDLNFALISLKMSVSDRIGAPESHPRFHGVLAELTHLILRRCFNSVEQTALSVVTLWLLTYVLTTVYTRCTRISGVPGPFWAAYSRFWLLRAYASGCLWQIYHNTSLTYGPLTRIGPNQVLLSDPEESMRILAPRSKYERGPWYDAFRIEPNRPNIISQRHRSTHLRMRYQMAPGVHTLWFICHPLTNVTQYSGKDIANFENIMNVRVLDLTDHITADWTSTADSTVVFDLGRWIRHLTMDTITHISFGKPLGYVENGQDVMNFTGVVEQLLPVVLRFSLFTELKYVLQVLARIPCFRRKLFPHSTHSTGLGGIKITKDIINSRPPPEPRTKSDMLNSFLCHGISPTEVESEMVIALVAGSDTTSTGLRATILNIISNPPVYRKLQQEIDEAITRGLISSPIQDTEARRLPYLQACIYEGLRCHPPLVMPRERIAPPEGDTVCGYHLPGGTIVGLNVWTSQRTKVYGTDPEVFRPERWIEASDEQRRAMRKVWDLVFGYGTTKCLGENVALMTMNKVLPELFRRFDICTIDPQRPWHSECYGIFFQKGFNVRVSKREAFS</sequence>
<evidence type="ECO:0000256" key="5">
    <source>
        <dbReference type="RuleBase" id="RU000461"/>
    </source>
</evidence>
<dbReference type="PANTHER" id="PTHR24305">
    <property type="entry name" value="CYTOCHROME P450"/>
    <property type="match status" value="1"/>
</dbReference>
<keyword evidence="3 4" id="KW-0408">Iron</keyword>
<dbReference type="GO" id="GO:0020037">
    <property type="term" value="F:heme binding"/>
    <property type="evidence" value="ECO:0007669"/>
    <property type="project" value="InterPro"/>
</dbReference>
<evidence type="ECO:0000256" key="2">
    <source>
        <dbReference type="ARBA" id="ARBA00022723"/>
    </source>
</evidence>
<dbReference type="EMBL" id="MU005569">
    <property type="protein sequence ID" value="KAF2691479.1"/>
    <property type="molecule type" value="Genomic_DNA"/>
</dbReference>
<comment type="cofactor">
    <cofactor evidence="1 4">
        <name>heme</name>
        <dbReference type="ChEBI" id="CHEBI:30413"/>
    </cofactor>
</comment>
<name>A0A6G1JMV2_9PLEO</name>
<dbReference type="InterPro" id="IPR017972">
    <property type="entry name" value="Cyt_P450_CS"/>
</dbReference>
<dbReference type="InterPro" id="IPR001128">
    <property type="entry name" value="Cyt_P450"/>
</dbReference>
<evidence type="ECO:0000256" key="1">
    <source>
        <dbReference type="ARBA" id="ARBA00001971"/>
    </source>
</evidence>
<dbReference type="PROSITE" id="PS00086">
    <property type="entry name" value="CYTOCHROME_P450"/>
    <property type="match status" value="1"/>
</dbReference>
<dbReference type="SUPFAM" id="SSF48264">
    <property type="entry name" value="Cytochrome P450"/>
    <property type="match status" value="1"/>
</dbReference>